<proteinExistence type="predicted"/>
<comment type="caution">
    <text evidence="1">The sequence shown here is derived from an EMBL/GenBank/DDBJ whole genome shotgun (WGS) entry which is preliminary data.</text>
</comment>
<name>A0ACC2XW14_9TREE</name>
<dbReference type="Proteomes" id="UP001234202">
    <property type="component" value="Unassembled WGS sequence"/>
</dbReference>
<sequence>MNALNVPTIPSVDLHTLFEREKEAGGFYDHLEMWIDSSGRKKKFIKDCMAAVLVHLEARPRVRDDGREPQFHTEMGGDGTSRLASPYGGKSLVQRLLLRRITVGGRETQAMEMTLAMLLEKDENLCRLLEKKLKTGKIEISDLEAFPPATGIKGPGLYLIGCQADGVLYYYIGMSTNVRNRMSGHANPNARRNHVYTAMRNRVPYGQWFQLLLYRASPDIPVTYLYALETCLHICLGSTLADQGLNVNMYDWPAFESRITPAQVEGIFMFLAEKKQQRETRGGAFYFPASSGVHSPIIKLQLFVLLTYLHLLDTGTWSSLLRDCDTGGLAISTIINLIYGGSHRVEQEEHIERYGLSDCFLNRSWEPSTGRKSASQSTNGLEEKIEAAEDIARLESVSWGGSKLLPWKRSA</sequence>
<accession>A0ACC2XW14</accession>
<evidence type="ECO:0000313" key="1">
    <source>
        <dbReference type="EMBL" id="KAJ9128213.1"/>
    </source>
</evidence>
<protein>
    <submittedName>
        <fullName evidence="1">Uncharacterized protein</fullName>
    </submittedName>
</protein>
<gene>
    <name evidence="1" type="ORF">QFC24_000505</name>
</gene>
<evidence type="ECO:0000313" key="2">
    <source>
        <dbReference type="Proteomes" id="UP001234202"/>
    </source>
</evidence>
<keyword evidence="2" id="KW-1185">Reference proteome</keyword>
<dbReference type="EMBL" id="JASBWV010000001">
    <property type="protein sequence ID" value="KAJ9128213.1"/>
    <property type="molecule type" value="Genomic_DNA"/>
</dbReference>
<organism evidence="1 2">
    <name type="scientific">Naganishia onofrii</name>
    <dbReference type="NCBI Taxonomy" id="1851511"/>
    <lineage>
        <taxon>Eukaryota</taxon>
        <taxon>Fungi</taxon>
        <taxon>Dikarya</taxon>
        <taxon>Basidiomycota</taxon>
        <taxon>Agaricomycotina</taxon>
        <taxon>Tremellomycetes</taxon>
        <taxon>Filobasidiales</taxon>
        <taxon>Filobasidiaceae</taxon>
        <taxon>Naganishia</taxon>
    </lineage>
</organism>
<reference evidence="1" key="1">
    <citation type="submission" date="2023-04" db="EMBL/GenBank/DDBJ databases">
        <title>Draft Genome sequencing of Naganishia species isolated from polar environments using Oxford Nanopore Technology.</title>
        <authorList>
            <person name="Leo P."/>
            <person name="Venkateswaran K."/>
        </authorList>
    </citation>
    <scope>NUCLEOTIDE SEQUENCE</scope>
    <source>
        <strain evidence="1">DBVPG 5303</strain>
    </source>
</reference>